<protein>
    <recommendedName>
        <fullName evidence="4">RING-type E3 ubiquitin transferase</fullName>
        <ecNumber evidence="4">2.3.2.27</ecNumber>
    </recommendedName>
</protein>
<keyword evidence="11 14" id="KW-1133">Transmembrane helix</keyword>
<evidence type="ECO:0000313" key="16">
    <source>
        <dbReference type="EMBL" id="CAA2985386.1"/>
    </source>
</evidence>
<comment type="pathway">
    <text evidence="3">Protein modification; protein ubiquitination.</text>
</comment>
<dbReference type="GO" id="GO:0016020">
    <property type="term" value="C:membrane"/>
    <property type="evidence" value="ECO:0007669"/>
    <property type="project" value="UniProtKB-SubCell"/>
</dbReference>
<comment type="caution">
    <text evidence="16">The sequence shown here is derived from an EMBL/GenBank/DDBJ whole genome shotgun (WGS) entry which is preliminary data.</text>
</comment>
<comment type="subcellular location">
    <subcellularLocation>
        <location evidence="2">Membrane</location>
        <topology evidence="2">Single-pass membrane protein</topology>
    </subcellularLocation>
</comment>
<keyword evidence="5" id="KW-0808">Transferase</keyword>
<evidence type="ECO:0000256" key="10">
    <source>
        <dbReference type="ARBA" id="ARBA00022833"/>
    </source>
</evidence>
<keyword evidence="7" id="KW-0479">Metal-binding</keyword>
<evidence type="ECO:0000256" key="8">
    <source>
        <dbReference type="ARBA" id="ARBA00022771"/>
    </source>
</evidence>
<comment type="similarity">
    <text evidence="13">Belongs to the RING-type zinc finger family. ATL subfamily.</text>
</comment>
<organism evidence="16 17">
    <name type="scientific">Olea europaea subsp. europaea</name>
    <dbReference type="NCBI Taxonomy" id="158383"/>
    <lineage>
        <taxon>Eukaryota</taxon>
        <taxon>Viridiplantae</taxon>
        <taxon>Streptophyta</taxon>
        <taxon>Embryophyta</taxon>
        <taxon>Tracheophyta</taxon>
        <taxon>Spermatophyta</taxon>
        <taxon>Magnoliopsida</taxon>
        <taxon>eudicotyledons</taxon>
        <taxon>Gunneridae</taxon>
        <taxon>Pentapetalae</taxon>
        <taxon>asterids</taxon>
        <taxon>lamiids</taxon>
        <taxon>Lamiales</taxon>
        <taxon>Oleaceae</taxon>
        <taxon>Oleeae</taxon>
        <taxon>Olea</taxon>
    </lineage>
</organism>
<evidence type="ECO:0000256" key="7">
    <source>
        <dbReference type="ARBA" id="ARBA00022723"/>
    </source>
</evidence>
<keyword evidence="6 14" id="KW-0812">Transmembrane</keyword>
<dbReference type="OrthoDB" id="1641101at2759"/>
<dbReference type="Gramene" id="OE9A098613T1">
    <property type="protein sequence ID" value="OE9A098613C1"/>
    <property type="gene ID" value="OE9A098613"/>
</dbReference>
<proteinExistence type="inferred from homology"/>
<feature type="chain" id="PRO_5035783028" description="RING-type E3 ubiquitin transferase" evidence="15">
    <location>
        <begin position="20"/>
        <end position="279"/>
    </location>
</feature>
<dbReference type="GO" id="GO:0008270">
    <property type="term" value="F:zinc ion binding"/>
    <property type="evidence" value="ECO:0007669"/>
    <property type="project" value="UniProtKB-KW"/>
</dbReference>
<evidence type="ECO:0000256" key="14">
    <source>
        <dbReference type="SAM" id="Phobius"/>
    </source>
</evidence>
<keyword evidence="17" id="KW-1185">Reference proteome</keyword>
<feature type="signal peptide" evidence="15">
    <location>
        <begin position="1"/>
        <end position="19"/>
    </location>
</feature>
<accession>A0A8S0S266</accession>
<evidence type="ECO:0000256" key="12">
    <source>
        <dbReference type="ARBA" id="ARBA00023136"/>
    </source>
</evidence>
<evidence type="ECO:0000256" key="1">
    <source>
        <dbReference type="ARBA" id="ARBA00000900"/>
    </source>
</evidence>
<dbReference type="Proteomes" id="UP000594638">
    <property type="component" value="Unassembled WGS sequence"/>
</dbReference>
<evidence type="ECO:0000256" key="9">
    <source>
        <dbReference type="ARBA" id="ARBA00022786"/>
    </source>
</evidence>
<feature type="transmembrane region" description="Helical" evidence="14">
    <location>
        <begin position="215"/>
        <end position="233"/>
    </location>
</feature>
<evidence type="ECO:0000256" key="5">
    <source>
        <dbReference type="ARBA" id="ARBA00022679"/>
    </source>
</evidence>
<evidence type="ECO:0000256" key="11">
    <source>
        <dbReference type="ARBA" id="ARBA00022989"/>
    </source>
</evidence>
<reference evidence="16 17" key="1">
    <citation type="submission" date="2019-12" db="EMBL/GenBank/DDBJ databases">
        <authorList>
            <person name="Alioto T."/>
            <person name="Alioto T."/>
            <person name="Gomez Garrido J."/>
        </authorList>
    </citation>
    <scope>NUCLEOTIDE SEQUENCE [LARGE SCALE GENOMIC DNA]</scope>
</reference>
<evidence type="ECO:0000256" key="6">
    <source>
        <dbReference type="ARBA" id="ARBA00022692"/>
    </source>
</evidence>
<dbReference type="PANTHER" id="PTHR46279:SF12">
    <property type="entry name" value="RING-TYPE E3 UBIQUITIN TRANSFERASE"/>
    <property type="match status" value="1"/>
</dbReference>
<keyword evidence="10" id="KW-0862">Zinc</keyword>
<keyword evidence="15" id="KW-0732">Signal</keyword>
<dbReference type="InterPro" id="IPR046948">
    <property type="entry name" value="ATL20-22-like"/>
</dbReference>
<dbReference type="EMBL" id="CACTIH010003806">
    <property type="protein sequence ID" value="CAA2985386.1"/>
    <property type="molecule type" value="Genomic_DNA"/>
</dbReference>
<gene>
    <name evidence="16" type="ORF">OLEA9_A098613</name>
</gene>
<evidence type="ECO:0000256" key="2">
    <source>
        <dbReference type="ARBA" id="ARBA00004167"/>
    </source>
</evidence>
<keyword evidence="12 14" id="KW-0472">Membrane</keyword>
<evidence type="ECO:0000256" key="3">
    <source>
        <dbReference type="ARBA" id="ARBA00004906"/>
    </source>
</evidence>
<dbReference type="EC" id="2.3.2.27" evidence="4"/>
<evidence type="ECO:0000256" key="15">
    <source>
        <dbReference type="SAM" id="SignalP"/>
    </source>
</evidence>
<keyword evidence="8" id="KW-0863">Zinc-finger</keyword>
<dbReference type="PANTHER" id="PTHR46279">
    <property type="entry name" value="RING/U-BOX SUPERFAMILY PROTEIN"/>
    <property type="match status" value="1"/>
</dbReference>
<evidence type="ECO:0000313" key="17">
    <source>
        <dbReference type="Proteomes" id="UP000594638"/>
    </source>
</evidence>
<evidence type="ECO:0000256" key="4">
    <source>
        <dbReference type="ARBA" id="ARBA00012483"/>
    </source>
</evidence>
<dbReference type="GO" id="GO:0061630">
    <property type="term" value="F:ubiquitin protein ligase activity"/>
    <property type="evidence" value="ECO:0007669"/>
    <property type="project" value="UniProtKB-EC"/>
</dbReference>
<comment type="catalytic activity">
    <reaction evidence="1">
        <text>S-ubiquitinyl-[E2 ubiquitin-conjugating enzyme]-L-cysteine + [acceptor protein]-L-lysine = [E2 ubiquitin-conjugating enzyme]-L-cysteine + N(6)-ubiquitinyl-[acceptor protein]-L-lysine.</text>
        <dbReference type="EC" id="2.3.2.27"/>
    </reaction>
</comment>
<dbReference type="AlphaFoldDB" id="A0A8S0S266"/>
<name>A0A8S0S266_OLEEU</name>
<keyword evidence="9" id="KW-0833">Ubl conjugation pathway</keyword>
<evidence type="ECO:0000256" key="13">
    <source>
        <dbReference type="ARBA" id="ARBA00024209"/>
    </source>
</evidence>
<sequence>MDFFIFFTIFSYVFLVTKAHQPNNPSSIIGIQDFPGFRYQSRIQDEQPHHCVRPGFELFFKQNKTFIHFPTYGDLIVKSTNWAARKLDLIDPKNCVPEVFLNLNLSCTPFSYYYVPKEYKYINCSSQLSNSFLQVPCLSGSNHHVYVVESSFAPPISCDSMKTIAIPFSYSPYLSDNSFGLSLTWNLTGDCDDAGIRSQSETLHNKEFFDFVANYNVLGLLAFIFLGVALFYAKMALCKAFDLMKEEKLGEIKVGKVQEEYVALNPLLHQDKKGTHDCV</sequence>